<feature type="signal peptide" evidence="1">
    <location>
        <begin position="1"/>
        <end position="19"/>
    </location>
</feature>
<organism evidence="2 3">
    <name type="scientific">Pelomonas caseinilytica</name>
    <dbReference type="NCBI Taxonomy" id="2906763"/>
    <lineage>
        <taxon>Bacteria</taxon>
        <taxon>Pseudomonadati</taxon>
        <taxon>Pseudomonadota</taxon>
        <taxon>Betaproteobacteria</taxon>
        <taxon>Burkholderiales</taxon>
        <taxon>Sphaerotilaceae</taxon>
        <taxon>Roseateles</taxon>
    </lineage>
</organism>
<dbReference type="RefSeq" id="WP_233391586.1">
    <property type="nucleotide sequence ID" value="NZ_JAJTWT010000003.1"/>
</dbReference>
<dbReference type="Proteomes" id="UP001201463">
    <property type="component" value="Unassembled WGS sequence"/>
</dbReference>
<comment type="caution">
    <text evidence="2">The sequence shown here is derived from an EMBL/GenBank/DDBJ whole genome shotgun (WGS) entry which is preliminary data.</text>
</comment>
<dbReference type="EMBL" id="JAJTWT010000003">
    <property type="protein sequence ID" value="MCE4537578.1"/>
    <property type="molecule type" value="Genomic_DNA"/>
</dbReference>
<dbReference type="InterPro" id="IPR011050">
    <property type="entry name" value="Pectin_lyase_fold/virulence"/>
</dbReference>
<evidence type="ECO:0000313" key="3">
    <source>
        <dbReference type="Proteomes" id="UP001201463"/>
    </source>
</evidence>
<keyword evidence="1" id="KW-0732">Signal</keyword>
<dbReference type="SUPFAM" id="SSF51126">
    <property type="entry name" value="Pectin lyase-like"/>
    <property type="match status" value="1"/>
</dbReference>
<feature type="chain" id="PRO_5046269356" description="Right handed beta helix region" evidence="1">
    <location>
        <begin position="20"/>
        <end position="256"/>
    </location>
</feature>
<evidence type="ECO:0000313" key="2">
    <source>
        <dbReference type="EMBL" id="MCE4537578.1"/>
    </source>
</evidence>
<sequence length="256" mass="26082">MKHPLALLAALLTAAPAFAQITIDQNKALAGNVTPGDGPGFPVTLSQPGSYKLTGNLSVPANTKGIVIAAEGVTLDLNGYTIAAPGLCSQPFNYTAQPVTCTQPTYGTYHGIEVAVDAPGTVIRNGTVRGFSGTGIQTTEGETIEHMHVAHNGNGGIGGSTGSMVGTRIIDSTVALNYRFGIAESSGVVERCNVASNGGDGVNGGGFLIVRNSNVRANYGNSLSGVTVVGTMSANNRYGRLNVKSLGGNVEQAVVY</sequence>
<accession>A0ABS8XCY8</accession>
<name>A0ABS8XCY8_9BURK</name>
<evidence type="ECO:0008006" key="4">
    <source>
        <dbReference type="Google" id="ProtNLM"/>
    </source>
</evidence>
<reference evidence="2 3" key="1">
    <citation type="submission" date="2021-12" db="EMBL/GenBank/DDBJ databases">
        <title>Genome seq of p7.</title>
        <authorList>
            <person name="Seo T."/>
        </authorList>
    </citation>
    <scope>NUCLEOTIDE SEQUENCE [LARGE SCALE GENOMIC DNA]</scope>
    <source>
        <strain evidence="2 3">P7</strain>
    </source>
</reference>
<gene>
    <name evidence="2" type="ORF">LXT12_09985</name>
</gene>
<proteinExistence type="predicted"/>
<evidence type="ECO:0000256" key="1">
    <source>
        <dbReference type="SAM" id="SignalP"/>
    </source>
</evidence>
<protein>
    <recommendedName>
        <fullName evidence="4">Right handed beta helix region</fullName>
    </recommendedName>
</protein>
<keyword evidence="3" id="KW-1185">Reference proteome</keyword>